<name>A0A9W6P354_9ACTN</name>
<dbReference type="GO" id="GO:0015833">
    <property type="term" value="P:peptide transport"/>
    <property type="evidence" value="ECO:0007669"/>
    <property type="project" value="TreeGrafter"/>
</dbReference>
<dbReference type="EMBL" id="BSQG01000001">
    <property type="protein sequence ID" value="GLU46242.1"/>
    <property type="molecule type" value="Genomic_DNA"/>
</dbReference>
<proteinExistence type="predicted"/>
<dbReference type="Gene3D" id="3.40.190.10">
    <property type="entry name" value="Periplasmic binding protein-like II"/>
    <property type="match status" value="1"/>
</dbReference>
<dbReference type="Gene3D" id="3.90.76.10">
    <property type="entry name" value="Dipeptide-binding Protein, Domain 1"/>
    <property type="match status" value="1"/>
</dbReference>
<dbReference type="PIRSF" id="PIRSF002741">
    <property type="entry name" value="MppA"/>
    <property type="match status" value="1"/>
</dbReference>
<dbReference type="InterPro" id="IPR039424">
    <property type="entry name" value="SBP_5"/>
</dbReference>
<dbReference type="Gene3D" id="3.10.105.10">
    <property type="entry name" value="Dipeptide-binding Protein, Domain 3"/>
    <property type="match status" value="1"/>
</dbReference>
<dbReference type="Pfam" id="PF00496">
    <property type="entry name" value="SBP_bac_5"/>
    <property type="match status" value="1"/>
</dbReference>
<dbReference type="GO" id="GO:0042597">
    <property type="term" value="C:periplasmic space"/>
    <property type="evidence" value="ECO:0007669"/>
    <property type="project" value="UniProtKB-ARBA"/>
</dbReference>
<dbReference type="AlphaFoldDB" id="A0A9W6P354"/>
<gene>
    <name evidence="3" type="ORF">Nans01_05930</name>
</gene>
<evidence type="ECO:0000256" key="1">
    <source>
        <dbReference type="SAM" id="SignalP"/>
    </source>
</evidence>
<dbReference type="PANTHER" id="PTHR30290:SF82">
    <property type="entry name" value="ABC-TYPE DIPEPTIDE_OLIGOPEPTIDE TRANSPORT SYSTEM, PERIPLASMIC COMPONENT"/>
    <property type="match status" value="1"/>
</dbReference>
<evidence type="ECO:0000313" key="4">
    <source>
        <dbReference type="Proteomes" id="UP001165092"/>
    </source>
</evidence>
<evidence type="ECO:0000259" key="2">
    <source>
        <dbReference type="Pfam" id="PF00496"/>
    </source>
</evidence>
<dbReference type="GO" id="GO:1904680">
    <property type="term" value="F:peptide transmembrane transporter activity"/>
    <property type="evidence" value="ECO:0007669"/>
    <property type="project" value="TreeGrafter"/>
</dbReference>
<keyword evidence="4" id="KW-1185">Reference proteome</keyword>
<dbReference type="CDD" id="cd08509">
    <property type="entry name" value="PBP2_TmCBP_oligosaccharides_like"/>
    <property type="match status" value="1"/>
</dbReference>
<dbReference type="InterPro" id="IPR000914">
    <property type="entry name" value="SBP_5_dom"/>
</dbReference>
<dbReference type="Proteomes" id="UP001165092">
    <property type="component" value="Unassembled WGS sequence"/>
</dbReference>
<accession>A0A9W6P354</accession>
<dbReference type="InterPro" id="IPR030678">
    <property type="entry name" value="Peptide/Ni-bd"/>
</dbReference>
<feature type="domain" description="Solute-binding protein family 5" evidence="2">
    <location>
        <begin position="85"/>
        <end position="461"/>
    </location>
</feature>
<organism evidence="3 4">
    <name type="scientific">Nocardiopsis ansamitocini</name>
    <dbReference type="NCBI Taxonomy" id="1670832"/>
    <lineage>
        <taxon>Bacteria</taxon>
        <taxon>Bacillati</taxon>
        <taxon>Actinomycetota</taxon>
        <taxon>Actinomycetes</taxon>
        <taxon>Streptosporangiales</taxon>
        <taxon>Nocardiopsidaceae</taxon>
        <taxon>Nocardiopsis</taxon>
    </lineage>
</organism>
<dbReference type="PROSITE" id="PS51257">
    <property type="entry name" value="PROKAR_LIPOPROTEIN"/>
    <property type="match status" value="1"/>
</dbReference>
<dbReference type="RefSeq" id="WP_285757092.1">
    <property type="nucleotide sequence ID" value="NZ_BSQG01000001.1"/>
</dbReference>
<feature type="chain" id="PRO_5040738700" evidence="1">
    <location>
        <begin position="24"/>
        <end position="575"/>
    </location>
</feature>
<protein>
    <submittedName>
        <fullName evidence="3">ABC transporter substrate-binding protein</fullName>
    </submittedName>
</protein>
<comment type="caution">
    <text evidence="3">The sequence shown here is derived from an EMBL/GenBank/DDBJ whole genome shotgun (WGS) entry which is preliminary data.</text>
</comment>
<keyword evidence="1" id="KW-0732">Signal</keyword>
<sequence>MRNRFRFLTPLVLAALVATSCSGGGGDPADAPAGNYPREQTLYTGGSQWGPPISWNPLSLGNYATGTVGLVYETLFLFEPETGEYLPWLAQSGDWTDDATYELKLRQGVEWSDGEAFTADDVVFTVELGKLETSSYSNLWEWLESVEATDEHTVEFTFSKANYAQWANWLYFNAIVPEHLWADRSEEETVTGANEEPVGTGAYVYETHDQDRQVWKKSDSWWATEALGHEVAPTYIVDIVNTSNEAALGQVLQGGVDLSNNFLPGIAQLVEGGYGVTTYYPEAPYMIAANTAWLVPNTTREPMDDAEFRKALAASVDINEIVDGVYGGIVTPSDPTGLLPAWDQYIDTEVVDEYATPFSSTEAAKLLEDAGYTDGDGDGFVETPDGDPIELSLIVPSGWTDWMEAARVISESAQAAGINVTADFPEFNALVDQRSSGDFDLLINNERQISNTPWTYYDYIFRLPVQESQSTVNFGRYENEDAWDLVDQLDQVPVDDPEAISEVTGKIQQIQLEEMPIIPLWYNGLWSQANESVWTNWPSSETDNHYLPSTWRGYFQLGAILALTELEPVAEEEAE</sequence>
<reference evidence="3" key="1">
    <citation type="submission" date="2023-02" db="EMBL/GenBank/DDBJ databases">
        <title>Nocardiopsis ansamitocini NBRC 112285.</title>
        <authorList>
            <person name="Ichikawa N."/>
            <person name="Sato H."/>
            <person name="Tonouchi N."/>
        </authorList>
    </citation>
    <scope>NUCLEOTIDE SEQUENCE</scope>
    <source>
        <strain evidence="3">NBRC 112285</strain>
    </source>
</reference>
<feature type="signal peptide" evidence="1">
    <location>
        <begin position="1"/>
        <end position="23"/>
    </location>
</feature>
<evidence type="ECO:0000313" key="3">
    <source>
        <dbReference type="EMBL" id="GLU46242.1"/>
    </source>
</evidence>
<dbReference type="GO" id="GO:0043190">
    <property type="term" value="C:ATP-binding cassette (ABC) transporter complex"/>
    <property type="evidence" value="ECO:0007669"/>
    <property type="project" value="InterPro"/>
</dbReference>
<dbReference type="SUPFAM" id="SSF53850">
    <property type="entry name" value="Periplasmic binding protein-like II"/>
    <property type="match status" value="1"/>
</dbReference>
<dbReference type="PANTHER" id="PTHR30290">
    <property type="entry name" value="PERIPLASMIC BINDING COMPONENT OF ABC TRANSPORTER"/>
    <property type="match status" value="1"/>
</dbReference>